<gene>
    <name evidence="2" type="ORF">Tci_627957</name>
</gene>
<proteinExistence type="predicted"/>
<name>A0A699JVG8_TANCI</name>
<feature type="region of interest" description="Disordered" evidence="1">
    <location>
        <begin position="1"/>
        <end position="31"/>
    </location>
</feature>
<feature type="non-terminal residue" evidence="2">
    <location>
        <position position="1"/>
    </location>
</feature>
<evidence type="ECO:0000256" key="1">
    <source>
        <dbReference type="SAM" id="MobiDB-lite"/>
    </source>
</evidence>
<protein>
    <submittedName>
        <fullName evidence="2">Uncharacterized protein</fullName>
    </submittedName>
</protein>
<feature type="compositionally biased region" description="Basic and acidic residues" evidence="1">
    <location>
        <begin position="127"/>
        <end position="136"/>
    </location>
</feature>
<dbReference type="EMBL" id="BKCJ010445590">
    <property type="protein sequence ID" value="GFA55985.1"/>
    <property type="molecule type" value="Genomic_DNA"/>
</dbReference>
<comment type="caution">
    <text evidence="2">The sequence shown here is derived from an EMBL/GenBank/DDBJ whole genome shotgun (WGS) entry which is preliminary data.</text>
</comment>
<feature type="compositionally biased region" description="Polar residues" evidence="1">
    <location>
        <begin position="1"/>
        <end position="13"/>
    </location>
</feature>
<feature type="region of interest" description="Disordered" evidence="1">
    <location>
        <begin position="105"/>
        <end position="146"/>
    </location>
</feature>
<accession>A0A699JVG8</accession>
<dbReference type="AlphaFoldDB" id="A0A699JVG8"/>
<feature type="compositionally biased region" description="Basic residues" evidence="1">
    <location>
        <begin position="113"/>
        <end position="126"/>
    </location>
</feature>
<sequence length="260" mass="29513">VYNIVKTSIPQHRSNTKSDRDPSASKSSCIKNNKVKVEEHHRNLLLSKNKKHMSSECNNIKLAIQNDKYKVVYAMCKQCFITANHDIYVLNYVNDMNYHVDNQNAKVSNTTNQKKHKAKVNKSKKLGSKEKLDSPKPRKPKTCLRWSPTGRIFNVSGKLIKSSYSECQSDSFKGDNACASNPQEPTKASPASHEFMWSDESRKYKWEASIQPKDKEDHGDNECHFDELSAMAFEQHSSNLGLQGMTSGHISSRLTLTYAP</sequence>
<organism evidence="2">
    <name type="scientific">Tanacetum cinerariifolium</name>
    <name type="common">Dalmatian daisy</name>
    <name type="synonym">Chrysanthemum cinerariifolium</name>
    <dbReference type="NCBI Taxonomy" id="118510"/>
    <lineage>
        <taxon>Eukaryota</taxon>
        <taxon>Viridiplantae</taxon>
        <taxon>Streptophyta</taxon>
        <taxon>Embryophyta</taxon>
        <taxon>Tracheophyta</taxon>
        <taxon>Spermatophyta</taxon>
        <taxon>Magnoliopsida</taxon>
        <taxon>eudicotyledons</taxon>
        <taxon>Gunneridae</taxon>
        <taxon>Pentapetalae</taxon>
        <taxon>asterids</taxon>
        <taxon>campanulids</taxon>
        <taxon>Asterales</taxon>
        <taxon>Asteraceae</taxon>
        <taxon>Asteroideae</taxon>
        <taxon>Anthemideae</taxon>
        <taxon>Anthemidinae</taxon>
        <taxon>Tanacetum</taxon>
    </lineage>
</organism>
<reference evidence="2" key="1">
    <citation type="journal article" date="2019" name="Sci. Rep.">
        <title>Draft genome of Tanacetum cinerariifolium, the natural source of mosquito coil.</title>
        <authorList>
            <person name="Yamashiro T."/>
            <person name="Shiraishi A."/>
            <person name="Satake H."/>
            <person name="Nakayama K."/>
        </authorList>
    </citation>
    <scope>NUCLEOTIDE SEQUENCE</scope>
</reference>
<evidence type="ECO:0000313" key="2">
    <source>
        <dbReference type="EMBL" id="GFA55985.1"/>
    </source>
</evidence>